<reference evidence="7 8" key="1">
    <citation type="submission" date="2015-11" db="EMBL/GenBank/DDBJ databases">
        <title>Genomic analysis of 38 Legionella species identifies large and diverse effector repertoires.</title>
        <authorList>
            <person name="Burstein D."/>
            <person name="Amaro F."/>
            <person name="Zusman T."/>
            <person name="Lifshitz Z."/>
            <person name="Cohen O."/>
            <person name="Gilbert J.A."/>
            <person name="Pupko T."/>
            <person name="Shuman H.A."/>
            <person name="Segal G."/>
        </authorList>
    </citation>
    <scope>NUCLEOTIDE SEQUENCE [LARGE SCALE GENOMIC DNA]</scope>
    <source>
        <strain evidence="7 8">PX-1-G2-E2</strain>
    </source>
</reference>
<dbReference type="PANTHER" id="PTHR23427:SF2">
    <property type="entry name" value="SURFEIT LOCUS PROTEIN 1"/>
    <property type="match status" value="1"/>
</dbReference>
<proteinExistence type="inferred from homology"/>
<comment type="subcellular location">
    <subcellularLocation>
        <location evidence="6">Cell membrane</location>
        <topology evidence="6">Multi-pass membrane protein</topology>
    </subcellularLocation>
    <subcellularLocation>
        <location evidence="1">Membrane</location>
    </subcellularLocation>
</comment>
<dbReference type="PATRIC" id="fig|466.6.peg.72"/>
<evidence type="ECO:0000256" key="6">
    <source>
        <dbReference type="RuleBase" id="RU363076"/>
    </source>
</evidence>
<dbReference type="Pfam" id="PF02104">
    <property type="entry name" value="SURF1"/>
    <property type="match status" value="1"/>
</dbReference>
<comment type="similarity">
    <text evidence="2 6">Belongs to the SURF1 family.</text>
</comment>
<dbReference type="PROSITE" id="PS50895">
    <property type="entry name" value="SURF1"/>
    <property type="match status" value="1"/>
</dbReference>
<evidence type="ECO:0000256" key="4">
    <source>
        <dbReference type="ARBA" id="ARBA00022989"/>
    </source>
</evidence>
<sequence>MLAFLMILFFTRLGFWQLGRAEEKKHMLITQASYAKQRPLVWKAGMDIPQQYQQVEIEGNYLPTIFLLDNQHYHHQFGYHVLSPVQLNDDDKVVLVDRGWIAGEVNRQVLPEVIVPTTLMKLTGYAYFPSEKNWVLGQSYEKRTANVTIIERIDTKLIGQFLHKSVYPFIIRLNKEAAQEFVREWPVVAMPPERHYAYALQWFAMALVILILFIALNLKKKDD</sequence>
<keyword evidence="8" id="KW-1185">Reference proteome</keyword>
<dbReference type="GO" id="GO:0005886">
    <property type="term" value="C:plasma membrane"/>
    <property type="evidence" value="ECO:0007669"/>
    <property type="project" value="UniProtKB-SubCell"/>
</dbReference>
<evidence type="ECO:0000313" key="7">
    <source>
        <dbReference type="EMBL" id="KTD31878.1"/>
    </source>
</evidence>
<evidence type="ECO:0000256" key="3">
    <source>
        <dbReference type="ARBA" id="ARBA00022692"/>
    </source>
</evidence>
<evidence type="ECO:0000256" key="5">
    <source>
        <dbReference type="ARBA" id="ARBA00023136"/>
    </source>
</evidence>
<evidence type="ECO:0000256" key="1">
    <source>
        <dbReference type="ARBA" id="ARBA00004370"/>
    </source>
</evidence>
<dbReference type="InterPro" id="IPR045214">
    <property type="entry name" value="Surf1/Surf4"/>
</dbReference>
<organism evidence="7 8">
    <name type="scientific">Legionella maceachernii</name>
    <dbReference type="NCBI Taxonomy" id="466"/>
    <lineage>
        <taxon>Bacteria</taxon>
        <taxon>Pseudomonadati</taxon>
        <taxon>Pseudomonadota</taxon>
        <taxon>Gammaproteobacteria</taxon>
        <taxon>Legionellales</taxon>
        <taxon>Legionellaceae</taxon>
        <taxon>Legionella</taxon>
    </lineage>
</organism>
<feature type="transmembrane region" description="Helical" evidence="6">
    <location>
        <begin position="196"/>
        <end position="218"/>
    </location>
</feature>
<keyword evidence="5 6" id="KW-0472">Membrane</keyword>
<gene>
    <name evidence="7" type="ORF">Lmac_0068</name>
</gene>
<protein>
    <recommendedName>
        <fullName evidence="6">SURF1-like protein</fullName>
    </recommendedName>
</protein>
<dbReference type="PANTHER" id="PTHR23427">
    <property type="entry name" value="SURFEIT LOCUS PROTEIN"/>
    <property type="match status" value="1"/>
</dbReference>
<dbReference type="AlphaFoldDB" id="A0A0W0WIL1"/>
<dbReference type="InterPro" id="IPR002994">
    <property type="entry name" value="Surf1/Shy1"/>
</dbReference>
<keyword evidence="3 6" id="KW-0812">Transmembrane</keyword>
<comment type="caution">
    <text evidence="6">Lacks conserved residue(s) required for the propagation of feature annotation.</text>
</comment>
<comment type="caution">
    <text evidence="7">The sequence shown here is derived from an EMBL/GenBank/DDBJ whole genome shotgun (WGS) entry which is preliminary data.</text>
</comment>
<evidence type="ECO:0000313" key="8">
    <source>
        <dbReference type="Proteomes" id="UP000054908"/>
    </source>
</evidence>
<dbReference type="STRING" id="466.Lmac_0068"/>
<evidence type="ECO:0000256" key="2">
    <source>
        <dbReference type="ARBA" id="ARBA00007165"/>
    </source>
</evidence>
<dbReference type="EMBL" id="LNYL01000002">
    <property type="protein sequence ID" value="KTD31878.1"/>
    <property type="molecule type" value="Genomic_DNA"/>
</dbReference>
<keyword evidence="6" id="KW-1003">Cell membrane</keyword>
<dbReference type="Proteomes" id="UP000054908">
    <property type="component" value="Unassembled WGS sequence"/>
</dbReference>
<dbReference type="CDD" id="cd06662">
    <property type="entry name" value="SURF1"/>
    <property type="match status" value="1"/>
</dbReference>
<keyword evidence="4 6" id="KW-1133">Transmembrane helix</keyword>
<name>A0A0W0WIL1_9GAMM</name>
<accession>A0A0W0WIL1</accession>